<evidence type="ECO:0000313" key="2">
    <source>
        <dbReference type="EMBL" id="EMR14016.1"/>
    </source>
</evidence>
<dbReference type="RefSeq" id="WP_009725433.1">
    <property type="nucleotide sequence ID" value="NZ_APHR01000009.1"/>
</dbReference>
<reference evidence="2 3" key="1">
    <citation type="journal article" date="2013" name="Genome Announc.">
        <title>Draft Genome Sequence of Methylophaga lonarensis MPLT, a Haloalkaliphilic (Non-Methane-Utilizing) Methylotroph.</title>
        <authorList>
            <person name="Shetty S.A."/>
            <person name="Marathe N.P."/>
            <person name="Munot H."/>
            <person name="Antony C.P."/>
            <person name="Dhotre D.P."/>
            <person name="Murrell J.C."/>
            <person name="Shouche Y.S."/>
        </authorList>
    </citation>
    <scope>NUCLEOTIDE SEQUENCE [LARGE SCALE GENOMIC DNA]</scope>
    <source>
        <strain evidence="2 3">MPL</strain>
    </source>
</reference>
<dbReference type="PATRIC" id="fig|1286106.3.peg.387"/>
<dbReference type="OrthoDB" id="9793561at2"/>
<dbReference type="Pfam" id="PF09694">
    <property type="entry name" value="Gcw_chp"/>
    <property type="match status" value="1"/>
</dbReference>
<evidence type="ECO:0000256" key="1">
    <source>
        <dbReference type="SAM" id="SignalP"/>
    </source>
</evidence>
<dbReference type="eggNOG" id="ENOG502Z9NJ">
    <property type="taxonomic scope" value="Bacteria"/>
</dbReference>
<dbReference type="InterPro" id="IPR010239">
    <property type="entry name" value="CHP02001"/>
</dbReference>
<proteinExistence type="predicted"/>
<feature type="signal peptide" evidence="1">
    <location>
        <begin position="1"/>
        <end position="21"/>
    </location>
</feature>
<sequence length="241" mass="26628">MQLRKLSALCFAAAITLASNAALAWQSEDGQHAVKANALLGSDYVFRGVSQTENKPAIQGGVDYEHVTGFYVGTWASNVNFGNENDASIEMNIYGGLANEFGNTGIRYDLGVVRYIYSGESSLNFNELYGSLGYSFFTFAVAHSNDIFNTGERGTYYNLAFDYELPMGVAFTAAYGYSRFNNKVNGPGEPNSYKDYLIGVSKEFVGLDWALNWTTTDSDGKKLFDSRYADNRFTFSVSKNF</sequence>
<organism evidence="2 3">
    <name type="scientific">Methylophaga lonarensis MPL</name>
    <dbReference type="NCBI Taxonomy" id="1286106"/>
    <lineage>
        <taxon>Bacteria</taxon>
        <taxon>Pseudomonadati</taxon>
        <taxon>Pseudomonadota</taxon>
        <taxon>Gammaproteobacteria</taxon>
        <taxon>Thiotrichales</taxon>
        <taxon>Piscirickettsiaceae</taxon>
        <taxon>Methylophaga</taxon>
    </lineage>
</organism>
<keyword evidence="3" id="KW-1185">Reference proteome</keyword>
<dbReference type="EMBL" id="APHR01000009">
    <property type="protein sequence ID" value="EMR14016.1"/>
    <property type="molecule type" value="Genomic_DNA"/>
</dbReference>
<name>M7P3B9_9GAMM</name>
<evidence type="ECO:0000313" key="3">
    <source>
        <dbReference type="Proteomes" id="UP000012019"/>
    </source>
</evidence>
<feature type="chain" id="PRO_5004082683" evidence="1">
    <location>
        <begin position="22"/>
        <end position="241"/>
    </location>
</feature>
<accession>M7P3B9</accession>
<comment type="caution">
    <text evidence="2">The sequence shown here is derived from an EMBL/GenBank/DDBJ whole genome shotgun (WGS) entry which is preliminary data.</text>
</comment>
<gene>
    <name evidence="2" type="ORF">MPL1_01921</name>
</gene>
<dbReference type="STRING" id="1286106.MPL1_01921"/>
<keyword evidence="1" id="KW-0732">Signal</keyword>
<dbReference type="NCBIfam" id="TIGR02001">
    <property type="entry name" value="gcw_chp"/>
    <property type="match status" value="1"/>
</dbReference>
<protein>
    <submittedName>
        <fullName evidence="2">Uncharacterized protein</fullName>
    </submittedName>
</protein>
<dbReference type="AlphaFoldDB" id="M7P3B9"/>
<dbReference type="Proteomes" id="UP000012019">
    <property type="component" value="Unassembled WGS sequence"/>
</dbReference>